<protein>
    <submittedName>
        <fullName evidence="2">Uncharacterized protein</fullName>
    </submittedName>
</protein>
<reference evidence="2 3" key="1">
    <citation type="submission" date="2016-06" db="EMBL/GenBank/DDBJ databases">
        <title>Evolution of pathogenesis and genome organization in the Tremellales.</title>
        <authorList>
            <person name="Cuomo C."/>
            <person name="Litvintseva A."/>
            <person name="Heitman J."/>
            <person name="Chen Y."/>
            <person name="Sun S."/>
            <person name="Springer D."/>
            <person name="Dromer F."/>
            <person name="Young S."/>
            <person name="Zeng Q."/>
            <person name="Chapman S."/>
            <person name="Gujja S."/>
            <person name="Saif S."/>
            <person name="Birren B."/>
        </authorList>
    </citation>
    <scope>NUCLEOTIDE SEQUENCE [LARGE SCALE GENOMIC DNA]</scope>
    <source>
        <strain evidence="2 3">CBS 6039</strain>
    </source>
</reference>
<comment type="caution">
    <text evidence="2">The sequence shown here is derived from an EMBL/GenBank/DDBJ whole genome shotgun (WGS) entry which is preliminary data.</text>
</comment>
<evidence type="ECO:0000313" key="3">
    <source>
        <dbReference type="Proteomes" id="UP000094065"/>
    </source>
</evidence>
<dbReference type="GeneID" id="30156917"/>
<evidence type="ECO:0000313" key="2">
    <source>
        <dbReference type="EMBL" id="ODN77071.1"/>
    </source>
</evidence>
<dbReference type="Proteomes" id="UP000094065">
    <property type="component" value="Unassembled WGS sequence"/>
</dbReference>
<keyword evidence="3" id="KW-1185">Reference proteome</keyword>
<dbReference type="AlphaFoldDB" id="A0A1E3HNP5"/>
<dbReference type="STRING" id="1295533.A0A1E3HNP5"/>
<feature type="region of interest" description="Disordered" evidence="1">
    <location>
        <begin position="353"/>
        <end position="372"/>
    </location>
</feature>
<dbReference type="EMBL" id="AWGJ01000008">
    <property type="protein sequence ID" value="ODN77071.1"/>
    <property type="molecule type" value="Genomic_DNA"/>
</dbReference>
<dbReference type="Gene3D" id="3.40.50.720">
    <property type="entry name" value="NAD(P)-binding Rossmann-like Domain"/>
    <property type="match status" value="1"/>
</dbReference>
<sequence>MSRRQDTTSESLIALTKDVSALLALSYEAAASAIGDLWGGALVTVGASDGIGFSKEPLSGGQSWELGRGKALVILGCNEVIPQALTLQLAKQGYTLFPFISITPFSSSSSPLPDLLQKWSVLQKRLRAQHANHSGAVVPVIVDPDGAALNGDVYLGELGGQDGKTGKGKGKDKEGGRFAHGCDTVRAYCHENKLVLSAVICPNFSNCPPPDVPKAPCLVNGKGKGKGKEKVNGYVTEKRVRWAPGDGTGLLDATEKDLLRAYRLNVLDPLSVIRELQDTLSHQGGGRIVLLNTASATASAEWPNSRCGTKTELFMESIREEMAGSLRNELGRAGVKVCEVMVGPLSKTALLTSPISSPPKALHPQNPSHPQRSANRLITFNPITPPQPPQPLINTLLLTDPPLLHMALSHALTDVHPRKRLNAGLKPVLEDLCRRLPGGWVLRWVLGRGLRAAGGGT</sequence>
<gene>
    <name evidence="2" type="ORF">L202_05608</name>
</gene>
<name>A0A1E3HNP5_9TREE</name>
<dbReference type="InterPro" id="IPR036291">
    <property type="entry name" value="NAD(P)-bd_dom_sf"/>
</dbReference>
<proteinExistence type="predicted"/>
<dbReference type="OrthoDB" id="2575262at2759"/>
<dbReference type="SUPFAM" id="SSF51735">
    <property type="entry name" value="NAD(P)-binding Rossmann-fold domains"/>
    <property type="match status" value="1"/>
</dbReference>
<evidence type="ECO:0000256" key="1">
    <source>
        <dbReference type="SAM" id="MobiDB-lite"/>
    </source>
</evidence>
<organism evidence="2 3">
    <name type="scientific">Cryptococcus amylolentus CBS 6039</name>
    <dbReference type="NCBI Taxonomy" id="1295533"/>
    <lineage>
        <taxon>Eukaryota</taxon>
        <taxon>Fungi</taxon>
        <taxon>Dikarya</taxon>
        <taxon>Basidiomycota</taxon>
        <taxon>Agaricomycotina</taxon>
        <taxon>Tremellomycetes</taxon>
        <taxon>Tremellales</taxon>
        <taxon>Cryptococcaceae</taxon>
        <taxon>Cryptococcus</taxon>
    </lineage>
</organism>
<accession>A0A1E3HNP5</accession>
<dbReference type="RefSeq" id="XP_018992445.1">
    <property type="nucleotide sequence ID" value="XM_019139954.1"/>
</dbReference>